<dbReference type="InterPro" id="IPR045851">
    <property type="entry name" value="AMP-bd_C_sf"/>
</dbReference>
<feature type="domain" description="AMP-binding enzyme C-terminal" evidence="4">
    <location>
        <begin position="421"/>
        <end position="496"/>
    </location>
</feature>
<dbReference type="InterPro" id="IPR025110">
    <property type="entry name" value="AMP-bd_C"/>
</dbReference>
<proteinExistence type="inferred from homology"/>
<dbReference type="PANTHER" id="PTHR43201:SF5">
    <property type="entry name" value="MEDIUM-CHAIN ACYL-COA LIGASE ACSF2, MITOCHONDRIAL"/>
    <property type="match status" value="1"/>
</dbReference>
<dbReference type="InterPro" id="IPR000873">
    <property type="entry name" value="AMP-dep_synth/lig_dom"/>
</dbReference>
<dbReference type="Pfam" id="PF00501">
    <property type="entry name" value="AMP-binding"/>
    <property type="match status" value="1"/>
</dbReference>
<dbReference type="EMBL" id="JAUSVY010000001">
    <property type="protein sequence ID" value="MDQ0503619.1"/>
    <property type="molecule type" value="Genomic_DNA"/>
</dbReference>
<dbReference type="RefSeq" id="WP_237346165.1">
    <property type="nucleotide sequence ID" value="NZ_JABWGX010000016.1"/>
</dbReference>
<keyword evidence="2 5" id="KW-0436">Ligase</keyword>
<feature type="domain" description="AMP-dependent synthetase/ligase" evidence="3">
    <location>
        <begin position="12"/>
        <end position="371"/>
    </location>
</feature>
<dbReference type="Pfam" id="PF13193">
    <property type="entry name" value="AMP-binding_C"/>
    <property type="match status" value="1"/>
</dbReference>
<evidence type="ECO:0000259" key="4">
    <source>
        <dbReference type="Pfam" id="PF13193"/>
    </source>
</evidence>
<sequence>MYTIGDISRMNACRCPEKVAIRLADHALTYRDLDTLSNRLANRLRGQGVTHGDRVALLAFNCPEFALVAQAVAKLGAILVPVNVRLAAREMRDLIAHCTPRLLFAEGPFISEARIACAGLAAPPALVSLRASAPTGLPDLRELTQDGPDAFDAPPVDPKSCAAIMYTSGTTGRAKGVMISHEKYLRIFTAFGIEMEVREPDVVQLAVPLFHNGGFASVLGPALMVGASVVCHRGAFDPRAVLEDIARHRITLTHWVPTMLSILLPVVESGGLDLSSLRVVHYGAMPIAAELLARARRALPHVSFFQGYGTTDAGLIACLRPEHAGDHPRATGRPVFNTLSRIVDDAGRDVAEGEAGEVIVHADTSGMMGYWADPAATRAAIRDGWIHTGDIARRDQDGFFTLVERMNFLIISGGENIFPREVEDLLIAHPGIAEVAVFGVKDETFGEVVCAALVPASTVPPTLEELRAWCDGRLARYKLPRHMLMLPALPRTALGKIAKGELMELFRRQHAGITPDHAAPRADA</sequence>
<dbReference type="InterPro" id="IPR042099">
    <property type="entry name" value="ANL_N_sf"/>
</dbReference>
<comment type="caution">
    <text evidence="5">The sequence shown here is derived from an EMBL/GenBank/DDBJ whole genome shotgun (WGS) entry which is preliminary data.</text>
</comment>
<reference evidence="5 6" key="1">
    <citation type="submission" date="2023-07" db="EMBL/GenBank/DDBJ databases">
        <title>Genomic Encyclopedia of Type Strains, Phase IV (KMG-IV): sequencing the most valuable type-strain genomes for metagenomic binning, comparative biology and taxonomic classification.</title>
        <authorList>
            <person name="Goeker M."/>
        </authorList>
    </citation>
    <scope>NUCLEOTIDE SEQUENCE [LARGE SCALE GENOMIC DNA]</scope>
    <source>
        <strain evidence="5 6">DSM 3770</strain>
    </source>
</reference>
<dbReference type="GO" id="GO:0016874">
    <property type="term" value="F:ligase activity"/>
    <property type="evidence" value="ECO:0007669"/>
    <property type="project" value="UniProtKB-KW"/>
</dbReference>
<evidence type="ECO:0000313" key="6">
    <source>
        <dbReference type="Proteomes" id="UP001241747"/>
    </source>
</evidence>
<evidence type="ECO:0000313" key="5">
    <source>
        <dbReference type="EMBL" id="MDQ0503619.1"/>
    </source>
</evidence>
<dbReference type="Proteomes" id="UP001241747">
    <property type="component" value="Unassembled WGS sequence"/>
</dbReference>
<dbReference type="PROSITE" id="PS00455">
    <property type="entry name" value="AMP_BINDING"/>
    <property type="match status" value="1"/>
</dbReference>
<dbReference type="PANTHER" id="PTHR43201">
    <property type="entry name" value="ACYL-COA SYNTHETASE"/>
    <property type="match status" value="1"/>
</dbReference>
<dbReference type="Gene3D" id="3.30.300.30">
    <property type="match status" value="1"/>
</dbReference>
<accession>A0ABU0L8Z6</accession>
<evidence type="ECO:0000259" key="3">
    <source>
        <dbReference type="Pfam" id="PF00501"/>
    </source>
</evidence>
<dbReference type="Gene3D" id="3.40.50.12780">
    <property type="entry name" value="N-terminal domain of ligase-like"/>
    <property type="match status" value="1"/>
</dbReference>
<comment type="similarity">
    <text evidence="1">Belongs to the ATP-dependent AMP-binding enzyme family.</text>
</comment>
<organism evidence="5 6">
    <name type="scientific">Xanthobacter agilis</name>
    <dbReference type="NCBI Taxonomy" id="47492"/>
    <lineage>
        <taxon>Bacteria</taxon>
        <taxon>Pseudomonadati</taxon>
        <taxon>Pseudomonadota</taxon>
        <taxon>Alphaproteobacteria</taxon>
        <taxon>Hyphomicrobiales</taxon>
        <taxon>Xanthobacteraceae</taxon>
        <taxon>Xanthobacter</taxon>
    </lineage>
</organism>
<protein>
    <submittedName>
        <fullName evidence="5">Acyl-CoA synthetase (AMP-forming)/AMP-acid ligase II</fullName>
    </submittedName>
</protein>
<keyword evidence="6" id="KW-1185">Reference proteome</keyword>
<evidence type="ECO:0000256" key="2">
    <source>
        <dbReference type="ARBA" id="ARBA00022598"/>
    </source>
</evidence>
<dbReference type="InterPro" id="IPR020845">
    <property type="entry name" value="AMP-binding_CS"/>
</dbReference>
<gene>
    <name evidence="5" type="ORF">QOZ94_000389</name>
</gene>
<name>A0ABU0L8Z6_XANAG</name>
<dbReference type="SUPFAM" id="SSF56801">
    <property type="entry name" value="Acetyl-CoA synthetase-like"/>
    <property type="match status" value="1"/>
</dbReference>
<evidence type="ECO:0000256" key="1">
    <source>
        <dbReference type="ARBA" id="ARBA00006432"/>
    </source>
</evidence>